<evidence type="ECO:0000313" key="1">
    <source>
        <dbReference type="EMBL" id="CAG8834855.1"/>
    </source>
</evidence>
<dbReference type="Gene3D" id="2.130.10.80">
    <property type="entry name" value="Galactose oxidase/kelch, beta-propeller"/>
    <property type="match status" value="1"/>
</dbReference>
<sequence>MTDQSVFIYQPYGNSWLNLLNQKGTSPTRRRSTSTVINQKGIIYIFFGGRSQADTGHAVPVMLPNGKTLYIGGVSQNQPGMDADLVDMNE</sequence>
<dbReference type="EMBL" id="CAJVQB010050270">
    <property type="protein sequence ID" value="CAG8834855.1"/>
    <property type="molecule type" value="Genomic_DNA"/>
</dbReference>
<name>A0ABN7WKY4_GIGMA</name>
<dbReference type="InterPro" id="IPR011043">
    <property type="entry name" value="Gal_Oxase/kelch_b-propeller"/>
</dbReference>
<gene>
    <name evidence="1" type="ORF">GMARGA_LOCUS32275</name>
</gene>
<proteinExistence type="predicted"/>
<dbReference type="InterPro" id="IPR037293">
    <property type="entry name" value="Gal_Oxidase_central_sf"/>
</dbReference>
<reference evidence="1 2" key="1">
    <citation type="submission" date="2021-06" db="EMBL/GenBank/DDBJ databases">
        <authorList>
            <person name="Kallberg Y."/>
            <person name="Tangrot J."/>
            <person name="Rosling A."/>
        </authorList>
    </citation>
    <scope>NUCLEOTIDE SEQUENCE [LARGE SCALE GENOMIC DNA]</scope>
    <source>
        <strain evidence="1 2">120-4 pot B 10/14</strain>
    </source>
</reference>
<accession>A0ABN7WKY4</accession>
<protein>
    <submittedName>
        <fullName evidence="1">43417_t:CDS:1</fullName>
    </submittedName>
</protein>
<dbReference type="SUPFAM" id="SSF50965">
    <property type="entry name" value="Galactose oxidase, central domain"/>
    <property type="match status" value="1"/>
</dbReference>
<comment type="caution">
    <text evidence="1">The sequence shown here is derived from an EMBL/GenBank/DDBJ whole genome shotgun (WGS) entry which is preliminary data.</text>
</comment>
<organism evidence="1 2">
    <name type="scientific">Gigaspora margarita</name>
    <dbReference type="NCBI Taxonomy" id="4874"/>
    <lineage>
        <taxon>Eukaryota</taxon>
        <taxon>Fungi</taxon>
        <taxon>Fungi incertae sedis</taxon>
        <taxon>Mucoromycota</taxon>
        <taxon>Glomeromycotina</taxon>
        <taxon>Glomeromycetes</taxon>
        <taxon>Diversisporales</taxon>
        <taxon>Gigasporaceae</taxon>
        <taxon>Gigaspora</taxon>
    </lineage>
</organism>
<feature type="non-terminal residue" evidence="1">
    <location>
        <position position="90"/>
    </location>
</feature>
<evidence type="ECO:0000313" key="2">
    <source>
        <dbReference type="Proteomes" id="UP000789901"/>
    </source>
</evidence>
<keyword evidence="2" id="KW-1185">Reference proteome</keyword>
<dbReference type="Proteomes" id="UP000789901">
    <property type="component" value="Unassembled WGS sequence"/>
</dbReference>